<evidence type="ECO:0000259" key="3">
    <source>
        <dbReference type="PROSITE" id="PS50110"/>
    </source>
</evidence>
<dbReference type="InterPro" id="IPR001789">
    <property type="entry name" value="Sig_transdc_resp-reg_receiver"/>
</dbReference>
<dbReference type="SMART" id="SM00448">
    <property type="entry name" value="REC"/>
    <property type="match status" value="1"/>
</dbReference>
<keyword evidence="2" id="KW-0597">Phosphoprotein</keyword>
<keyword evidence="1" id="KW-0238">DNA-binding</keyword>
<sequence length="224" mass="24772">MEEPLITAVIIDNHSVIAAGVRTWCERARPPIRLIDAGNRLARVWTGEGGEADVVVFDLCMRVEKEPEFKELDRLVRQGRRVVVFSGEVGRDSVLRCMELGAMAYVTKDEGEEHLVPAIEAVARGGTYTGPQQAGIMVTAPDRPALAESEIRALRAWCAGASIPRVAKRLGVSPRTVETYIERARKKYDDVGRPCPTKTLATLRMVEDGHLDVKEIERPQDGEV</sequence>
<dbReference type="Proteomes" id="UP001049518">
    <property type="component" value="Chromosome"/>
</dbReference>
<dbReference type="EMBL" id="CP059572">
    <property type="protein sequence ID" value="QXJ21231.1"/>
    <property type="molecule type" value="Genomic_DNA"/>
</dbReference>
<name>A0ABX8QR00_9ACTN</name>
<dbReference type="InterPro" id="IPR011006">
    <property type="entry name" value="CheY-like_superfamily"/>
</dbReference>
<evidence type="ECO:0000313" key="4">
    <source>
        <dbReference type="EMBL" id="QXJ21231.1"/>
    </source>
</evidence>
<dbReference type="SUPFAM" id="SSF52172">
    <property type="entry name" value="CheY-like"/>
    <property type="match status" value="1"/>
</dbReference>
<evidence type="ECO:0000256" key="1">
    <source>
        <dbReference type="ARBA" id="ARBA00023125"/>
    </source>
</evidence>
<organism evidence="4 5">
    <name type="scientific">Actinomadura graeca</name>
    <dbReference type="NCBI Taxonomy" id="2750812"/>
    <lineage>
        <taxon>Bacteria</taxon>
        <taxon>Bacillati</taxon>
        <taxon>Actinomycetota</taxon>
        <taxon>Actinomycetes</taxon>
        <taxon>Streptosporangiales</taxon>
        <taxon>Thermomonosporaceae</taxon>
        <taxon>Actinomadura</taxon>
    </lineage>
</organism>
<feature type="modified residue" description="4-aspartylphosphate" evidence="2">
    <location>
        <position position="58"/>
    </location>
</feature>
<gene>
    <name evidence="4" type="ORF">AGRA3207_002066</name>
</gene>
<dbReference type="Pfam" id="PF00072">
    <property type="entry name" value="Response_reg"/>
    <property type="match status" value="1"/>
</dbReference>
<reference evidence="4" key="1">
    <citation type="submission" date="2020-07" db="EMBL/GenBank/DDBJ databases">
        <authorList>
            <person name="Tarantini F.S."/>
            <person name="Hong K.W."/>
            <person name="Chan K.G."/>
        </authorList>
    </citation>
    <scope>NUCLEOTIDE SEQUENCE</scope>
    <source>
        <strain evidence="4">32-07</strain>
    </source>
</reference>
<dbReference type="InterPro" id="IPR016032">
    <property type="entry name" value="Sig_transdc_resp-reg_C-effctor"/>
</dbReference>
<dbReference type="Gene3D" id="3.40.50.2300">
    <property type="match status" value="1"/>
</dbReference>
<accession>A0ABX8QR00</accession>
<dbReference type="InterPro" id="IPR051015">
    <property type="entry name" value="EvgA-like"/>
</dbReference>
<dbReference type="SUPFAM" id="SSF46894">
    <property type="entry name" value="C-terminal effector domain of the bipartite response regulators"/>
    <property type="match status" value="1"/>
</dbReference>
<protein>
    <submittedName>
        <fullName evidence="4">Response regulator transcription factor</fullName>
    </submittedName>
</protein>
<evidence type="ECO:0000256" key="2">
    <source>
        <dbReference type="PROSITE-ProRule" id="PRU00169"/>
    </source>
</evidence>
<feature type="domain" description="Response regulatory" evidence="3">
    <location>
        <begin position="7"/>
        <end position="123"/>
    </location>
</feature>
<dbReference type="PROSITE" id="PS50110">
    <property type="entry name" value="RESPONSE_REGULATORY"/>
    <property type="match status" value="1"/>
</dbReference>
<dbReference type="RefSeq" id="WP_231334374.1">
    <property type="nucleotide sequence ID" value="NZ_CP059572.1"/>
</dbReference>
<proteinExistence type="predicted"/>
<dbReference type="Pfam" id="PF13384">
    <property type="entry name" value="HTH_23"/>
    <property type="match status" value="1"/>
</dbReference>
<evidence type="ECO:0000313" key="5">
    <source>
        <dbReference type="Proteomes" id="UP001049518"/>
    </source>
</evidence>
<dbReference type="PANTHER" id="PTHR45566">
    <property type="entry name" value="HTH-TYPE TRANSCRIPTIONAL REGULATOR YHJB-RELATED"/>
    <property type="match status" value="1"/>
</dbReference>
<keyword evidence="5" id="KW-1185">Reference proteome</keyword>
<dbReference type="PANTHER" id="PTHR45566:SF2">
    <property type="entry name" value="NARL SUBFAMILY"/>
    <property type="match status" value="1"/>
</dbReference>